<dbReference type="GO" id="GO:0005634">
    <property type="term" value="C:nucleus"/>
    <property type="evidence" value="ECO:0007669"/>
    <property type="project" value="TreeGrafter"/>
</dbReference>
<dbReference type="PROSITE" id="PS51029">
    <property type="entry name" value="MADF"/>
    <property type="match status" value="1"/>
</dbReference>
<dbReference type="PANTHER" id="PTHR12243">
    <property type="entry name" value="MADF DOMAIN TRANSCRIPTION FACTOR"/>
    <property type="match status" value="1"/>
</dbReference>
<evidence type="ECO:0000313" key="3">
    <source>
        <dbReference type="Proteomes" id="UP000075880"/>
    </source>
</evidence>
<sequence length="340" mass="38960">MDKNVKHARAPVEKEGRKALTPEHIEKSLRLIRLVQAYPPLWSEPNEPNKNIAIKRTLWQAVASEMGEPVAKVFHHWKNLVSSYRRILNSFRNTDNPWVFQKRPWYAFEPMQFLQETIQQQKTVRSLPKNDSLKEEMTDSEIVTLVNIRDNTVVCKSIDELAAKPPEISPPTGPKPQTQVGNALRIDRRSQQWTKTPVRVKRTYPILVEDPLQIKQTPQTQPLQVEAPFQNVQRRSLGGRPTLNPSSVKSFVNLIEQELSEISSDYATMAQVDIYKIIGEYKLKDVRRSSEASSKPMKTKVTKQVAVRRIDPKPVKIAPAYSLGNNDMLEVALECEEYAS</sequence>
<accession>A0AAG5CQR6</accession>
<dbReference type="AlphaFoldDB" id="A0AAG5CQR6"/>
<name>A0AAG5CQR6_ANOAO</name>
<evidence type="ECO:0000259" key="1">
    <source>
        <dbReference type="PROSITE" id="PS51029"/>
    </source>
</evidence>
<dbReference type="PANTHER" id="PTHR12243:SF67">
    <property type="entry name" value="COREPRESSOR OF PANGOLIN, ISOFORM A-RELATED"/>
    <property type="match status" value="1"/>
</dbReference>
<protein>
    <recommendedName>
        <fullName evidence="1">MADF domain-containing protein</fullName>
    </recommendedName>
</protein>
<feature type="domain" description="MADF" evidence="1">
    <location>
        <begin position="30"/>
        <end position="119"/>
    </location>
</feature>
<dbReference type="EnsemblMetazoa" id="ENSAATROPT000972">
    <property type="protein sequence ID" value="ENSAATROPP000928"/>
    <property type="gene ID" value="ENSAATROPG000771"/>
</dbReference>
<reference evidence="2" key="1">
    <citation type="submission" date="2024-04" db="UniProtKB">
        <authorList>
            <consortium name="EnsemblMetazoa"/>
        </authorList>
    </citation>
    <scope>IDENTIFICATION</scope>
    <source>
        <strain evidence="2">EBRO</strain>
    </source>
</reference>
<proteinExistence type="predicted"/>
<dbReference type="Proteomes" id="UP000075880">
    <property type="component" value="Unassembled WGS sequence"/>
</dbReference>
<dbReference type="Pfam" id="PF10545">
    <property type="entry name" value="MADF_DNA_bdg"/>
    <property type="match status" value="1"/>
</dbReference>
<dbReference type="InterPro" id="IPR039353">
    <property type="entry name" value="TF_Adf1"/>
</dbReference>
<dbReference type="InterPro" id="IPR006578">
    <property type="entry name" value="MADF-dom"/>
</dbReference>
<organism evidence="2 3">
    <name type="scientific">Anopheles atroparvus</name>
    <name type="common">European mosquito</name>
    <dbReference type="NCBI Taxonomy" id="41427"/>
    <lineage>
        <taxon>Eukaryota</taxon>
        <taxon>Metazoa</taxon>
        <taxon>Ecdysozoa</taxon>
        <taxon>Arthropoda</taxon>
        <taxon>Hexapoda</taxon>
        <taxon>Insecta</taxon>
        <taxon>Pterygota</taxon>
        <taxon>Neoptera</taxon>
        <taxon>Endopterygota</taxon>
        <taxon>Diptera</taxon>
        <taxon>Nematocera</taxon>
        <taxon>Culicoidea</taxon>
        <taxon>Culicidae</taxon>
        <taxon>Anophelinae</taxon>
        <taxon>Anopheles</taxon>
    </lineage>
</organism>
<keyword evidence="3" id="KW-1185">Reference proteome</keyword>
<evidence type="ECO:0000313" key="2">
    <source>
        <dbReference type="EnsemblMetazoa" id="ENSAATROPP000928"/>
    </source>
</evidence>
<dbReference type="SMART" id="SM00595">
    <property type="entry name" value="MADF"/>
    <property type="match status" value="1"/>
</dbReference>
<dbReference type="GO" id="GO:0006357">
    <property type="term" value="P:regulation of transcription by RNA polymerase II"/>
    <property type="evidence" value="ECO:0007669"/>
    <property type="project" value="TreeGrafter"/>
</dbReference>
<dbReference type="GO" id="GO:0005667">
    <property type="term" value="C:transcription regulator complex"/>
    <property type="evidence" value="ECO:0007669"/>
    <property type="project" value="TreeGrafter"/>
</dbReference>